<feature type="region of interest" description="Disordered" evidence="3">
    <location>
        <begin position="962"/>
        <end position="982"/>
    </location>
</feature>
<evidence type="ECO:0000313" key="6">
    <source>
        <dbReference type="Proteomes" id="UP001591681"/>
    </source>
</evidence>
<dbReference type="InterPro" id="IPR040581">
    <property type="entry name" value="Thioredoxin_11"/>
</dbReference>
<evidence type="ECO:0000259" key="4">
    <source>
        <dbReference type="PROSITE" id="PS50853"/>
    </source>
</evidence>
<dbReference type="PANTHER" id="PTHR31594:SF16">
    <property type="entry name" value="SI:CH211-281L24.3"/>
    <property type="match status" value="1"/>
</dbReference>
<feature type="domain" description="Fibronectin type-III" evidence="4">
    <location>
        <begin position="512"/>
        <end position="607"/>
    </location>
</feature>
<dbReference type="FunFam" id="3.40.50.300:FF:002049">
    <property type="entry name" value="Si:ch73-170d6.2"/>
    <property type="match status" value="1"/>
</dbReference>
<dbReference type="SMART" id="SM00060">
    <property type="entry name" value="FN3"/>
    <property type="match status" value="2"/>
</dbReference>
<evidence type="ECO:0000256" key="1">
    <source>
        <dbReference type="ARBA" id="ARBA00008535"/>
    </source>
</evidence>
<dbReference type="PROSITE" id="PS50853">
    <property type="entry name" value="FN3"/>
    <property type="match status" value="2"/>
</dbReference>
<dbReference type="SUPFAM" id="SSF52540">
    <property type="entry name" value="P-loop containing nucleoside triphosphate hydrolases"/>
    <property type="match status" value="1"/>
</dbReference>
<dbReference type="InterPro" id="IPR006703">
    <property type="entry name" value="G_AIG1"/>
</dbReference>
<gene>
    <name evidence="5" type="ORF">ACEWY4_003234</name>
</gene>
<protein>
    <recommendedName>
        <fullName evidence="4">Fibronectin type-III domain-containing protein</fullName>
    </recommendedName>
</protein>
<dbReference type="Gene3D" id="3.40.50.300">
    <property type="entry name" value="P-loop containing nucleotide triphosphate hydrolases"/>
    <property type="match status" value="1"/>
</dbReference>
<dbReference type="GO" id="GO:0000166">
    <property type="term" value="F:nucleotide binding"/>
    <property type="evidence" value="ECO:0007669"/>
    <property type="project" value="UniProtKB-KW"/>
</dbReference>
<comment type="caution">
    <text evidence="5">The sequence shown here is derived from an EMBL/GenBank/DDBJ whole genome shotgun (WGS) entry which is preliminary data.</text>
</comment>
<evidence type="ECO:0000256" key="2">
    <source>
        <dbReference type="ARBA" id="ARBA00022741"/>
    </source>
</evidence>
<dbReference type="Pfam" id="PF18078">
    <property type="entry name" value="Thioredoxin_11"/>
    <property type="match status" value="1"/>
</dbReference>
<dbReference type="Proteomes" id="UP001591681">
    <property type="component" value="Unassembled WGS sequence"/>
</dbReference>
<dbReference type="InterPro" id="IPR052090">
    <property type="entry name" value="Cytolytic_pore-forming_toxin"/>
</dbReference>
<dbReference type="InterPro" id="IPR036116">
    <property type="entry name" value="FN3_sf"/>
</dbReference>
<sequence length="1292" mass="146108">MPESDTIELAGLGRPFQLGMLYDCRRDVLIPGITLWDADMLQKNINVKPQPNTDFKIIASDSTEDKSDALEVSASLEASFLGGLVSVKGSAEFLNDKKKSKHQSRVTLQYRTTTRFEQLTMDHLGHGNFQHCNVFQEGSATHVVTAILYGAQAFFVFDREVSANENHQEIQGSLQATIKAIPLVSIEGQASLKMTESERQQADTFNCTFHGDFALENNPVTFQDALKVYSQLPKLLGANGEHAVPRTVWLYPLKNLDSAAAQLVREISIGLVRQSQRILDEIDETEIHCQDLMNDDIAISFPEITTKLRKFKSLISEYRQVFQKKLCKLLPAIRGGGTTEQELITALNSKERSPFQSASITAYLSDREREMNVVRSYLEIMKEINVITCSTGLDKVVLNSKNDYVVAFVFASLNGGGEYLQDLEDYLKGDFTGSETTHEVRSAGREEQWFRSGEVTSFTRQSIRLFLDFMQSNRERENIEFCIASVPNKSITASSVHVYEKGILLDSQFLLPSSPPCPKYLRLEHDCVHLQIDPPATGENFVVSYRILYQTSKESDWKEIGTDGKVTSLTVSRLQAHTEYRFVCKAVCRPGVSLPSDPTEFFTTRPCSPPGTPSEKIAESERIAVTWDIPTVVGDDVTVISYDVEYRQHEEDDSKSKPWECVKATSRECTLDGLKMNTTYSIRVLANTGKSGKSLPSPEARISTLGSDSKSQKKTSAQGKSERFLQQSIRLEKGNPSVHLVQLDQKYGEDVDFLQYMFGRKVEDKKNKVILLLGSTGAGKTTLVNVMINYILGVKWEDRYRFKLIHEVTNRTQAESQTSVVTSYELYNQPGFQIPYSLTIIDTPGFGDTRGIAQDKLITEQVKRFLCSPLGVDHIDAVCFVVQASLARLSANQRYIFDSILSIFGKDIGENIMVLVTFADSDKIPALEAIKAAELPCKKNKKGQPTHFKFNNSTLYVQKKDMDIGSDEDSSDEDDDDGDDEEKMKSIVWSTTFKQMKLFFKCLGDTEGKDLTMTKKVLEERERLENATARLTPQITAGLAKLSEINSIKHCLENEDDIMKQNKNFEKEVEVLTAKRSNVNFFATNCNRCLFTCHSGCFLPENDNVSTCAVMDEHGNCLLCPKNCSYSEHLREKALWTYETTIEKKTIEELKDNFMKAQGQFMDKKQLLQTLEDEFIMIENKLMYLIKLSSNCIKRLNEIALKANPMSTYEYIEILIRTEEDEKRPGFEDRIIGLKKMKENAEILDKIARGENVLPQERRKVRHKLDRMKKTAQKVKQMSAILKAWPTQGQES</sequence>
<dbReference type="Pfam" id="PF00041">
    <property type="entry name" value="fn3"/>
    <property type="match status" value="2"/>
</dbReference>
<evidence type="ECO:0000313" key="5">
    <source>
        <dbReference type="EMBL" id="KAL2101473.1"/>
    </source>
</evidence>
<feature type="compositionally biased region" description="Polar residues" evidence="3">
    <location>
        <begin position="704"/>
        <end position="722"/>
    </location>
</feature>
<comment type="similarity">
    <text evidence="1">Belongs to the TRAFAC class TrmE-Era-EngA-EngB-Septin-like GTPase superfamily. AIG1/Toc34/Toc159-like paraseptin GTPase family. IAN subfamily.</text>
</comment>
<reference evidence="5 6" key="1">
    <citation type="submission" date="2024-09" db="EMBL/GenBank/DDBJ databases">
        <title>A chromosome-level genome assembly of Gray's grenadier anchovy, Coilia grayii.</title>
        <authorList>
            <person name="Fu Z."/>
        </authorList>
    </citation>
    <scope>NUCLEOTIDE SEQUENCE [LARGE SCALE GENOMIC DNA]</scope>
    <source>
        <strain evidence="5">G4</strain>
        <tissue evidence="5">Muscle</tissue>
    </source>
</reference>
<organism evidence="5 6">
    <name type="scientific">Coilia grayii</name>
    <name type="common">Gray's grenadier anchovy</name>
    <dbReference type="NCBI Taxonomy" id="363190"/>
    <lineage>
        <taxon>Eukaryota</taxon>
        <taxon>Metazoa</taxon>
        <taxon>Chordata</taxon>
        <taxon>Craniata</taxon>
        <taxon>Vertebrata</taxon>
        <taxon>Euteleostomi</taxon>
        <taxon>Actinopterygii</taxon>
        <taxon>Neopterygii</taxon>
        <taxon>Teleostei</taxon>
        <taxon>Clupei</taxon>
        <taxon>Clupeiformes</taxon>
        <taxon>Clupeoidei</taxon>
        <taxon>Engraulidae</taxon>
        <taxon>Coilinae</taxon>
        <taxon>Coilia</taxon>
    </lineage>
</organism>
<name>A0ABD1KQP6_9TELE</name>
<dbReference type="PANTHER" id="PTHR31594">
    <property type="entry name" value="AIG1-TYPE G DOMAIN-CONTAINING PROTEIN"/>
    <property type="match status" value="1"/>
</dbReference>
<keyword evidence="2" id="KW-0547">Nucleotide-binding</keyword>
<keyword evidence="6" id="KW-1185">Reference proteome</keyword>
<dbReference type="InterPro" id="IPR003961">
    <property type="entry name" value="FN3_dom"/>
</dbReference>
<feature type="region of interest" description="Disordered" evidence="3">
    <location>
        <begin position="688"/>
        <end position="722"/>
    </location>
</feature>
<dbReference type="CDD" id="cd00063">
    <property type="entry name" value="FN3"/>
    <property type="match status" value="2"/>
</dbReference>
<dbReference type="Gene3D" id="2.60.40.10">
    <property type="entry name" value="Immunoglobulins"/>
    <property type="match status" value="2"/>
</dbReference>
<proteinExistence type="inferred from homology"/>
<dbReference type="Pfam" id="PF04548">
    <property type="entry name" value="AIG1"/>
    <property type="match status" value="1"/>
</dbReference>
<dbReference type="InterPro" id="IPR013783">
    <property type="entry name" value="Ig-like_fold"/>
</dbReference>
<evidence type="ECO:0000256" key="3">
    <source>
        <dbReference type="SAM" id="MobiDB-lite"/>
    </source>
</evidence>
<dbReference type="InterPro" id="IPR027417">
    <property type="entry name" value="P-loop_NTPase"/>
</dbReference>
<dbReference type="CDD" id="cd00882">
    <property type="entry name" value="Ras_like_GTPase"/>
    <property type="match status" value="1"/>
</dbReference>
<dbReference type="EMBL" id="JBHFQA010000003">
    <property type="protein sequence ID" value="KAL2101473.1"/>
    <property type="molecule type" value="Genomic_DNA"/>
</dbReference>
<feature type="compositionally biased region" description="Acidic residues" evidence="3">
    <location>
        <begin position="964"/>
        <end position="981"/>
    </location>
</feature>
<dbReference type="InterPro" id="IPR048997">
    <property type="entry name" value="Stonustoxin-like_helical"/>
</dbReference>
<dbReference type="Pfam" id="PF21109">
    <property type="entry name" value="Stonustoxin_helical"/>
    <property type="match status" value="1"/>
</dbReference>
<accession>A0ABD1KQP6</accession>
<feature type="domain" description="Fibronectin type-III" evidence="4">
    <location>
        <begin position="609"/>
        <end position="707"/>
    </location>
</feature>
<dbReference type="SUPFAM" id="SSF49265">
    <property type="entry name" value="Fibronectin type III"/>
    <property type="match status" value="1"/>
</dbReference>